<protein>
    <recommendedName>
        <fullName evidence="1">Acyl-CoA oxidase C-alpha1 domain-containing protein</fullName>
    </recommendedName>
</protein>
<dbReference type="Pfam" id="PF22924">
    <property type="entry name" value="ACOX_C_alpha1"/>
    <property type="match status" value="1"/>
</dbReference>
<dbReference type="GO" id="GO:0003997">
    <property type="term" value="F:acyl-CoA oxidase activity"/>
    <property type="evidence" value="ECO:0007669"/>
    <property type="project" value="InterPro"/>
</dbReference>
<dbReference type="GO" id="GO:0055088">
    <property type="term" value="P:lipid homeostasis"/>
    <property type="evidence" value="ECO:0007669"/>
    <property type="project" value="TreeGrafter"/>
</dbReference>
<dbReference type="InterPro" id="IPR046373">
    <property type="entry name" value="Acyl-CoA_Oxase/DH_mid-dom_sf"/>
</dbReference>
<dbReference type="AlphaFoldDB" id="A0A0D0CC42"/>
<accession>A0A0D0CC42</accession>
<dbReference type="Gene3D" id="1.20.140.10">
    <property type="entry name" value="Butyryl-CoA Dehydrogenase, subunit A, domain 3"/>
    <property type="match status" value="1"/>
</dbReference>
<sequence length="565" mass="62207">MRADQLPYSSLFSGSRATEVNLPFEKSVQLSLERAKAIVQSYAFQIEDVLETPSAALWNMHIDPIMLIDGGAATYASIQVNLTAGTLSEYLKGQPYLRKTIEDILAFRVLAHYCLTEVGHGLDAINMETVALALPEGGFDLHTPSESAAKMMPPTSPIGMPSVAIVFAKLQGDKQNYGIRPFVVPLSDGSKLFHGIRTRVLPMRGGSAPVNHSLTYFNHVKLPQSALLGPMNSLPPGAEAERQNFLAVIWRAATGALALGGMGISALERAAYIAGRYSQHRMIGSVANPSPIIQFRTQHTPVLVALAQAMVSKEFWKFSIRMFTDPSVEHRVKHAYAAVFKATVIHHSQTANLELSERLGARGLFQFSDIVSQYNVVRGISIAEGDILGLCIRLVSELLLGRYSLLPSTNPSSLLARHESGVFSELKDLLKQADHHRGDTFNRFILPQCERMVRAIGHRMAFDAAVSAGLDSRVTDLYLASAMKQDAAWYILGAHLTLTDQYIQEDRAIQAALPYLNEWLEATDVGPYVQNPVLSPQHWQSFVEKLPVHEAPRVRASVDFFPARL</sequence>
<dbReference type="EMBL" id="KN834777">
    <property type="protein sequence ID" value="KIK60064.1"/>
    <property type="molecule type" value="Genomic_DNA"/>
</dbReference>
<dbReference type="InterPro" id="IPR036250">
    <property type="entry name" value="AcylCo_DH-like_C"/>
</dbReference>
<name>A0A0D0CC42_9AGAR</name>
<dbReference type="Gene3D" id="2.40.110.10">
    <property type="entry name" value="Butyryl-CoA Dehydrogenase, subunit A, domain 2"/>
    <property type="match status" value="1"/>
</dbReference>
<dbReference type="OrthoDB" id="538336at2759"/>
<dbReference type="HOGENOM" id="CLU_028041_1_0_1"/>
<dbReference type="PANTHER" id="PTHR10909:SF382">
    <property type="entry name" value="ACYL-COENZYME A OXIDASE"/>
    <property type="match status" value="1"/>
</dbReference>
<dbReference type="InterPro" id="IPR055060">
    <property type="entry name" value="ACOX_C_alpha1"/>
</dbReference>
<dbReference type="GO" id="GO:0071949">
    <property type="term" value="F:FAD binding"/>
    <property type="evidence" value="ECO:0007669"/>
    <property type="project" value="InterPro"/>
</dbReference>
<proteinExistence type="predicted"/>
<dbReference type="SUPFAM" id="SSF47203">
    <property type="entry name" value="Acyl-CoA dehydrogenase C-terminal domain-like"/>
    <property type="match status" value="1"/>
</dbReference>
<feature type="domain" description="Acyl-CoA oxidase C-alpha1" evidence="1">
    <location>
        <begin position="265"/>
        <end position="393"/>
    </location>
</feature>
<evidence type="ECO:0000313" key="3">
    <source>
        <dbReference type="Proteomes" id="UP000053593"/>
    </source>
</evidence>
<dbReference type="Proteomes" id="UP000053593">
    <property type="component" value="Unassembled WGS sequence"/>
</dbReference>
<keyword evidence="3" id="KW-1185">Reference proteome</keyword>
<dbReference type="PANTHER" id="PTHR10909">
    <property type="entry name" value="ELECTRON TRANSPORT OXIDOREDUCTASE"/>
    <property type="match status" value="1"/>
</dbReference>
<reference evidence="2 3" key="1">
    <citation type="submission" date="2014-04" db="EMBL/GenBank/DDBJ databases">
        <title>Evolutionary Origins and Diversification of the Mycorrhizal Mutualists.</title>
        <authorList>
            <consortium name="DOE Joint Genome Institute"/>
            <consortium name="Mycorrhizal Genomics Consortium"/>
            <person name="Kohler A."/>
            <person name="Kuo A."/>
            <person name="Nagy L.G."/>
            <person name="Floudas D."/>
            <person name="Copeland A."/>
            <person name="Barry K.W."/>
            <person name="Cichocki N."/>
            <person name="Veneault-Fourrey C."/>
            <person name="LaButti K."/>
            <person name="Lindquist E.A."/>
            <person name="Lipzen A."/>
            <person name="Lundell T."/>
            <person name="Morin E."/>
            <person name="Murat C."/>
            <person name="Riley R."/>
            <person name="Ohm R."/>
            <person name="Sun H."/>
            <person name="Tunlid A."/>
            <person name="Henrissat B."/>
            <person name="Grigoriev I.V."/>
            <person name="Hibbett D.S."/>
            <person name="Martin F."/>
        </authorList>
    </citation>
    <scope>NUCLEOTIDE SEQUENCE [LARGE SCALE GENOMIC DNA]</scope>
    <source>
        <strain evidence="2 3">FD-317 M1</strain>
    </source>
</reference>
<dbReference type="SUPFAM" id="SSF56645">
    <property type="entry name" value="Acyl-CoA dehydrogenase NM domain-like"/>
    <property type="match status" value="1"/>
</dbReference>
<gene>
    <name evidence="2" type="ORF">GYMLUDRAFT_168556</name>
</gene>
<dbReference type="InterPro" id="IPR012258">
    <property type="entry name" value="Acyl-CoA_oxidase"/>
</dbReference>
<dbReference type="InterPro" id="IPR009100">
    <property type="entry name" value="AcylCoA_DH/oxidase_NM_dom_sf"/>
</dbReference>
<evidence type="ECO:0000313" key="2">
    <source>
        <dbReference type="EMBL" id="KIK60064.1"/>
    </source>
</evidence>
<organism evidence="2 3">
    <name type="scientific">Collybiopsis luxurians FD-317 M1</name>
    <dbReference type="NCBI Taxonomy" id="944289"/>
    <lineage>
        <taxon>Eukaryota</taxon>
        <taxon>Fungi</taxon>
        <taxon>Dikarya</taxon>
        <taxon>Basidiomycota</taxon>
        <taxon>Agaricomycotina</taxon>
        <taxon>Agaricomycetes</taxon>
        <taxon>Agaricomycetidae</taxon>
        <taxon>Agaricales</taxon>
        <taxon>Marasmiineae</taxon>
        <taxon>Omphalotaceae</taxon>
        <taxon>Collybiopsis</taxon>
        <taxon>Collybiopsis luxurians</taxon>
    </lineage>
</organism>
<dbReference type="GO" id="GO:0005504">
    <property type="term" value="F:fatty acid binding"/>
    <property type="evidence" value="ECO:0007669"/>
    <property type="project" value="TreeGrafter"/>
</dbReference>
<dbReference type="GO" id="GO:0005777">
    <property type="term" value="C:peroxisome"/>
    <property type="evidence" value="ECO:0007669"/>
    <property type="project" value="InterPro"/>
</dbReference>
<evidence type="ECO:0000259" key="1">
    <source>
        <dbReference type="Pfam" id="PF22924"/>
    </source>
</evidence>
<dbReference type="GO" id="GO:0033540">
    <property type="term" value="P:fatty acid beta-oxidation using acyl-CoA oxidase"/>
    <property type="evidence" value="ECO:0007669"/>
    <property type="project" value="TreeGrafter"/>
</dbReference>